<keyword evidence="4" id="KW-1185">Reference proteome</keyword>
<dbReference type="GeneID" id="39986430"/>
<dbReference type="AlphaFoldDB" id="A0A1X0NTP3"/>
<accession>A0A1X0NTP3</accession>
<feature type="region of interest" description="Disordered" evidence="2">
    <location>
        <begin position="629"/>
        <end position="649"/>
    </location>
</feature>
<dbReference type="EMBL" id="NBCO01000019">
    <property type="protein sequence ID" value="ORC87908.1"/>
    <property type="molecule type" value="Genomic_DNA"/>
</dbReference>
<dbReference type="RefSeq" id="XP_028881974.1">
    <property type="nucleotide sequence ID" value="XM_029026650.1"/>
</dbReference>
<name>A0A1X0NTP3_9TRYP</name>
<dbReference type="InterPro" id="IPR011990">
    <property type="entry name" value="TPR-like_helical_dom_sf"/>
</dbReference>
<dbReference type="Gene3D" id="1.25.40.10">
    <property type="entry name" value="Tetratricopeptide repeat domain"/>
    <property type="match status" value="1"/>
</dbReference>
<reference evidence="3 4" key="1">
    <citation type="submission" date="2017-03" db="EMBL/GenBank/DDBJ databases">
        <title>An alternative strategy for trypanosome survival in the mammalian bloodstream revealed through genome and transcriptome analysis of the ubiquitous bovine parasite Trypanosoma (Megatrypanum) theileri.</title>
        <authorList>
            <person name="Kelly S."/>
            <person name="Ivens A."/>
            <person name="Mott A."/>
            <person name="O'Neill E."/>
            <person name="Emms D."/>
            <person name="Macleod O."/>
            <person name="Voorheis P."/>
            <person name="Matthews J."/>
            <person name="Matthews K."/>
            <person name="Carrington M."/>
        </authorList>
    </citation>
    <scope>NUCLEOTIDE SEQUENCE [LARGE SCALE GENOMIC DNA]</scope>
    <source>
        <strain evidence="3">Edinburgh</strain>
    </source>
</reference>
<gene>
    <name evidence="3" type="ORF">TM35_000191520</name>
</gene>
<proteinExistence type="predicted"/>
<comment type="caution">
    <text evidence="3">The sequence shown here is derived from an EMBL/GenBank/DDBJ whole genome shotgun (WGS) entry which is preliminary data.</text>
</comment>
<evidence type="ECO:0000256" key="2">
    <source>
        <dbReference type="SAM" id="MobiDB-lite"/>
    </source>
</evidence>
<sequence>MQKVGRHGSYATQFWTRPTRPPHRTRHAVLTAHSRKALQRRLVLPIDAHDWQRALEVLNARYARLGRTPEDYQRVIRGLATAVSPQQRRHALYTLEALRDKAYAGEIVTSGSFWVTLVWAYAQLRFPNEAYTCLLQAERRCQLSPLTRQHMAETLLPLLAESGMLTEVKYMVENFLNAGGSRQERARVISLVAEAAARSGSWATAITSLQKEISIMTEETVTSMEGNMNSTVNTTPRTLSSLFVNKEVVSVSEKASHSPQEVLQVSTEALRSMMSSMSDDGQWMMALHCLRELQQRSSSNVSKINLSIGKNTETYNDDTDNVSNLKKDEELPMLSEDELQRLLNCLGSKERWEEAIRVFISYYGLNKTPSERIPRSLHVLTLNLLFSSFPRESRVVTLVEDDQEGGEEEGKVTNNNNNKRRGSIQLQMEVLRHPQEAIALLNQLFSERDDVVVTDRMMAAVGPALLQLGHWERALHLLRQTPSLSSRKVEKTSTEANRCLREQLMALLYYLHHAISLEARFYTLYHFPFAFPKELFQGLPPPSELASYLKEMKQQEKKEEMEERVKKSIQEKREQELTVSSKLPESLKYRPFASRRRSNIVQNTEKHDDELKHRLTSLYTNRKMAFPENWDAESDPRPPPKGLHDQASGWNFYGRGGEMVFANHKRTAHPFTLHPKVMRSLADPYRGWSLKQNSCWGHRERVRKWNGHSAV</sequence>
<dbReference type="VEuPathDB" id="TriTrypDB:TM35_000191520"/>
<dbReference type="Proteomes" id="UP000192257">
    <property type="component" value="Unassembled WGS sequence"/>
</dbReference>
<organism evidence="3 4">
    <name type="scientific">Trypanosoma theileri</name>
    <dbReference type="NCBI Taxonomy" id="67003"/>
    <lineage>
        <taxon>Eukaryota</taxon>
        <taxon>Discoba</taxon>
        <taxon>Euglenozoa</taxon>
        <taxon>Kinetoplastea</taxon>
        <taxon>Metakinetoplastina</taxon>
        <taxon>Trypanosomatida</taxon>
        <taxon>Trypanosomatidae</taxon>
        <taxon>Trypanosoma</taxon>
    </lineage>
</organism>
<dbReference type="OrthoDB" id="278676at2759"/>
<evidence type="ECO:0000313" key="3">
    <source>
        <dbReference type="EMBL" id="ORC87908.1"/>
    </source>
</evidence>
<evidence type="ECO:0000256" key="1">
    <source>
        <dbReference type="SAM" id="Coils"/>
    </source>
</evidence>
<evidence type="ECO:0000313" key="4">
    <source>
        <dbReference type="Proteomes" id="UP000192257"/>
    </source>
</evidence>
<keyword evidence="1" id="KW-0175">Coiled coil</keyword>
<feature type="coiled-coil region" evidence="1">
    <location>
        <begin position="545"/>
        <end position="578"/>
    </location>
</feature>
<protein>
    <submittedName>
        <fullName evidence="3">Uncharacterized protein</fullName>
    </submittedName>
</protein>
<feature type="compositionally biased region" description="Basic and acidic residues" evidence="2">
    <location>
        <begin position="634"/>
        <end position="644"/>
    </location>
</feature>
<feature type="region of interest" description="Disordered" evidence="2">
    <location>
        <begin position="400"/>
        <end position="419"/>
    </location>
</feature>